<keyword evidence="11" id="KW-0325">Glycoprotein</keyword>
<evidence type="ECO:0000259" key="14">
    <source>
        <dbReference type="Pfam" id="PF00884"/>
    </source>
</evidence>
<keyword evidence="6 13" id="KW-0808">Transferase</keyword>
<protein>
    <recommendedName>
        <fullName evidence="4 13">GPI ethanolamine phosphate transferase 1</fullName>
        <ecNumber evidence="13">2.-.-.-</ecNumber>
    </recommendedName>
</protein>
<proteinExistence type="inferred from homology"/>
<evidence type="ECO:0000256" key="11">
    <source>
        <dbReference type="ARBA" id="ARBA00023180"/>
    </source>
</evidence>
<dbReference type="Pfam" id="PF04987">
    <property type="entry name" value="PigN"/>
    <property type="match status" value="1"/>
</dbReference>
<evidence type="ECO:0000256" key="9">
    <source>
        <dbReference type="ARBA" id="ARBA00022989"/>
    </source>
</evidence>
<feature type="transmembrane region" description="Helical" evidence="13">
    <location>
        <begin position="707"/>
        <end position="723"/>
    </location>
</feature>
<comment type="subcellular location">
    <subcellularLocation>
        <location evidence="1 13">Endoplasmic reticulum membrane</location>
        <topology evidence="1 13">Multi-pass membrane protein</topology>
    </subcellularLocation>
</comment>
<dbReference type="FunFam" id="3.40.720.10:FF:000015">
    <property type="entry name" value="GPI ethanolamine phosphate transferase 1"/>
    <property type="match status" value="1"/>
</dbReference>
<dbReference type="Gene3D" id="3.40.720.10">
    <property type="entry name" value="Alkaline Phosphatase, subunit A"/>
    <property type="match status" value="1"/>
</dbReference>
<organism evidence="16 17">
    <name type="scientific">Hanseniaspora valbyensis NRRL Y-1626</name>
    <dbReference type="NCBI Taxonomy" id="766949"/>
    <lineage>
        <taxon>Eukaryota</taxon>
        <taxon>Fungi</taxon>
        <taxon>Dikarya</taxon>
        <taxon>Ascomycota</taxon>
        <taxon>Saccharomycotina</taxon>
        <taxon>Saccharomycetes</taxon>
        <taxon>Saccharomycodales</taxon>
        <taxon>Saccharomycodaceae</taxon>
        <taxon>Hanseniaspora</taxon>
    </lineage>
</organism>
<evidence type="ECO:0000256" key="1">
    <source>
        <dbReference type="ARBA" id="ARBA00004477"/>
    </source>
</evidence>
<feature type="transmembrane region" description="Helical" evidence="13">
    <location>
        <begin position="588"/>
        <end position="607"/>
    </location>
</feature>
<comment type="caution">
    <text evidence="16">The sequence shown here is derived from an EMBL/GenBank/DDBJ whole genome shotgun (WGS) entry which is preliminary data.</text>
</comment>
<feature type="transmembrane region" description="Helical" evidence="13">
    <location>
        <begin position="494"/>
        <end position="514"/>
    </location>
</feature>
<dbReference type="GO" id="GO:0006506">
    <property type="term" value="P:GPI anchor biosynthetic process"/>
    <property type="evidence" value="ECO:0007669"/>
    <property type="project" value="UniProtKB-UniPathway"/>
</dbReference>
<dbReference type="GO" id="GO:0051377">
    <property type="term" value="F:mannose-ethanolamine phosphotransferase activity"/>
    <property type="evidence" value="ECO:0007669"/>
    <property type="project" value="UniProtKB-UniRule"/>
</dbReference>
<sequence length="943" mass="107170">MVALSNARSIFILIGVAFHLFYLWSIFDIYFISPLVKVDTPISSKPFPDEKAPAKRLFLIVGDGLRADTTFDLVEHPTTHKAEHLAPFIRSMALNNGTWGISHTRMPTESRPGHVAMIAGFYEDVSAVTKGWKENPVDFDSCFNRSTHTFSFGSPDILPMFKYGAVEGRVDAWMYGHEFEDFSSSSIELDAYSFNHFYQLLDNTTTDVQLNDLVREDGNIFFLHLLGCDTAGHSKRPYSKEYYDNVKYIDTQISLLVPKIHEFFGDEDTAFIFTADHGMSAFGSHGDGHPNNTRTPLVAWGAGVNLPKKTLEDISDEYTSNWNMGNVTRNDVNQADITSLMTFLLGHEYPVNSVGELPLSFIDAPHNNKMMSLLNNAKSILEQYKIKEQETIAHQFVYKVYHPFSEKTPETYLRDIELAIKNELVSEESIVSEIETFMKLTLEGLNYLTTYNWVLIRSIVTLGFIGWISYSFMVFVKSFILKDVKIKTDTNHNYLLLSAFVALGSVMNYVLYYQNSPFNFYMYLLFPLYFWYQIINNFSILQKGTIEFFFKTNVPNKSRSLKTVIFILLQVIGIFECIVYGFFKRYVFTIVFILLSVYPLVLGIKLSKNIKLHLGWTITCFALSTFTTFDAVKIESLTLINIATVFTIAAALYSLTIEEIKTLLSKDRYTKNLIILQILLIAAILYVTNLAATSLQQNLGLPRSVQIAGWSLFLTSLLVMPIAHIRSHHSTLNNASVRILLIFITFAPTFVILSISFEMFFYFFFSLFLVQWLNIETKVKVTNKINNLQILRVCVLGFFLLQIAFFGTGNVASISSFSLDSVYRLLPIFDPFAMGALLIIKLIIPYVILSASLGLINLKLHMEPYTISSLVISISDILPLNFFYLLKTEGSWLDIGITISNYCLAILSSLFMIILEIISHIILVGVKVEENNSVPKRISVKKV</sequence>
<feature type="domain" description="GPI ethanolamine phosphate transferase 1 C-terminal" evidence="15">
    <location>
        <begin position="443"/>
        <end position="891"/>
    </location>
</feature>
<reference evidence="17" key="1">
    <citation type="journal article" date="2016" name="Proc. Natl. Acad. Sci. U.S.A.">
        <title>Comparative genomics of biotechnologically important yeasts.</title>
        <authorList>
            <person name="Riley R."/>
            <person name="Haridas S."/>
            <person name="Wolfe K.H."/>
            <person name="Lopes M.R."/>
            <person name="Hittinger C.T."/>
            <person name="Goeker M."/>
            <person name="Salamov A.A."/>
            <person name="Wisecaver J.H."/>
            <person name="Long T.M."/>
            <person name="Calvey C.H."/>
            <person name="Aerts A.L."/>
            <person name="Barry K.W."/>
            <person name="Choi C."/>
            <person name="Clum A."/>
            <person name="Coughlan A.Y."/>
            <person name="Deshpande S."/>
            <person name="Douglass A.P."/>
            <person name="Hanson S.J."/>
            <person name="Klenk H.-P."/>
            <person name="LaButti K.M."/>
            <person name="Lapidus A."/>
            <person name="Lindquist E.A."/>
            <person name="Lipzen A.M."/>
            <person name="Meier-Kolthoff J.P."/>
            <person name="Ohm R.A."/>
            <person name="Otillar R.P."/>
            <person name="Pangilinan J.L."/>
            <person name="Peng Y."/>
            <person name="Rokas A."/>
            <person name="Rosa C.A."/>
            <person name="Scheuner C."/>
            <person name="Sibirny A.A."/>
            <person name="Slot J.C."/>
            <person name="Stielow J.B."/>
            <person name="Sun H."/>
            <person name="Kurtzman C.P."/>
            <person name="Blackwell M."/>
            <person name="Grigoriev I.V."/>
            <person name="Jeffries T.W."/>
        </authorList>
    </citation>
    <scope>NUCLEOTIDE SEQUENCE [LARGE SCALE GENOMIC DNA]</scope>
    <source>
        <strain evidence="17">NRRL Y-1626</strain>
    </source>
</reference>
<evidence type="ECO:0000313" key="17">
    <source>
        <dbReference type="Proteomes" id="UP000092321"/>
    </source>
</evidence>
<evidence type="ECO:0000256" key="7">
    <source>
        <dbReference type="ARBA" id="ARBA00022692"/>
    </source>
</evidence>
<feature type="transmembrane region" description="Helical" evidence="13">
    <location>
        <begin position="669"/>
        <end position="687"/>
    </location>
</feature>
<evidence type="ECO:0000259" key="15">
    <source>
        <dbReference type="Pfam" id="PF04987"/>
    </source>
</evidence>
<name>A0A1B7TG63_9ASCO</name>
<keyword evidence="8 13" id="KW-0256">Endoplasmic reticulum</keyword>
<keyword evidence="7 13" id="KW-0812">Transmembrane</keyword>
<feature type="transmembrane region" description="Helical" evidence="13">
    <location>
        <begin position="12"/>
        <end position="32"/>
    </location>
</feature>
<dbReference type="PANTHER" id="PTHR12250">
    <property type="entry name" value="PHOSPHATIDYLINOSITOL GLYCAN, CLASS N"/>
    <property type="match status" value="1"/>
</dbReference>
<feature type="transmembrane region" description="Helical" evidence="13">
    <location>
        <begin position="451"/>
        <end position="473"/>
    </location>
</feature>
<feature type="transmembrane region" description="Helical" evidence="13">
    <location>
        <begin position="832"/>
        <end position="858"/>
    </location>
</feature>
<feature type="transmembrane region" description="Helical" evidence="13">
    <location>
        <begin position="759"/>
        <end position="777"/>
    </location>
</feature>
<keyword evidence="9 13" id="KW-1133">Transmembrane helix</keyword>
<dbReference type="InterPro" id="IPR037671">
    <property type="entry name" value="PIGN_N"/>
</dbReference>
<evidence type="ECO:0000256" key="4">
    <source>
        <dbReference type="ARBA" id="ARBA00020831"/>
    </source>
</evidence>
<gene>
    <name evidence="16" type="ORF">HANVADRAFT_52163</name>
</gene>
<evidence type="ECO:0000256" key="5">
    <source>
        <dbReference type="ARBA" id="ARBA00022502"/>
    </source>
</evidence>
<comment type="function">
    <text evidence="13">Ethanolamine phosphate transferase involved in glycosylphosphatidylinositol-anchor biosynthesis. Transfers ethanolamine phosphate to the first alpha-1,4-linked mannose of the glycosylphosphatidylinositol precursor of GPI-anchor.</text>
</comment>
<dbReference type="GO" id="GO:0071555">
    <property type="term" value="P:cell wall organization"/>
    <property type="evidence" value="ECO:0007669"/>
    <property type="project" value="UniProtKB-KW"/>
</dbReference>
<feature type="transmembrane region" description="Helical" evidence="13">
    <location>
        <begin position="520"/>
        <end position="540"/>
    </location>
</feature>
<dbReference type="SUPFAM" id="SSF53649">
    <property type="entry name" value="Alkaline phosphatase-like"/>
    <property type="match status" value="1"/>
</dbReference>
<dbReference type="InterPro" id="IPR017852">
    <property type="entry name" value="GPI_EtnP_transferase_1_C"/>
</dbReference>
<dbReference type="InterPro" id="IPR017850">
    <property type="entry name" value="Alkaline_phosphatase_core_sf"/>
</dbReference>
<evidence type="ECO:0000313" key="16">
    <source>
        <dbReference type="EMBL" id="OBA27739.1"/>
    </source>
</evidence>
<dbReference type="Proteomes" id="UP000092321">
    <property type="component" value="Unassembled WGS sequence"/>
</dbReference>
<evidence type="ECO:0000256" key="12">
    <source>
        <dbReference type="ARBA" id="ARBA00023316"/>
    </source>
</evidence>
<comment type="similarity">
    <text evidence="3 13">Belongs to the PIGG/PIGN/PIGO family. PIGN subfamily.</text>
</comment>
<evidence type="ECO:0000256" key="6">
    <source>
        <dbReference type="ARBA" id="ARBA00022679"/>
    </source>
</evidence>
<dbReference type="AlphaFoldDB" id="A0A1B7TG63"/>
<evidence type="ECO:0000256" key="2">
    <source>
        <dbReference type="ARBA" id="ARBA00004687"/>
    </source>
</evidence>
<dbReference type="OrthoDB" id="2748310at2759"/>
<evidence type="ECO:0000256" key="10">
    <source>
        <dbReference type="ARBA" id="ARBA00023136"/>
    </source>
</evidence>
<dbReference type="GO" id="GO:0005789">
    <property type="term" value="C:endoplasmic reticulum membrane"/>
    <property type="evidence" value="ECO:0007669"/>
    <property type="project" value="UniProtKB-SubCell"/>
</dbReference>
<evidence type="ECO:0000256" key="3">
    <source>
        <dbReference type="ARBA" id="ARBA00008400"/>
    </source>
</evidence>
<dbReference type="InterPro" id="IPR000917">
    <property type="entry name" value="Sulfatase_N"/>
</dbReference>
<comment type="pathway">
    <text evidence="2 13">Glycolipid biosynthesis; glycosylphosphatidylinositol-anchor biosynthesis.</text>
</comment>
<keyword evidence="5 13" id="KW-0337">GPI-anchor biosynthesis</keyword>
<keyword evidence="17" id="KW-1185">Reference proteome</keyword>
<dbReference type="EMBL" id="LXPE01000007">
    <property type="protein sequence ID" value="OBA27739.1"/>
    <property type="molecule type" value="Genomic_DNA"/>
</dbReference>
<dbReference type="Pfam" id="PF00884">
    <property type="entry name" value="Sulfatase"/>
    <property type="match status" value="1"/>
</dbReference>
<feature type="transmembrane region" description="Helical" evidence="13">
    <location>
        <begin position="789"/>
        <end position="812"/>
    </location>
</feature>
<accession>A0A1B7TG63</accession>
<feature type="domain" description="Sulfatase N-terminal" evidence="14">
    <location>
        <begin position="237"/>
        <end position="315"/>
    </location>
</feature>
<evidence type="ECO:0000256" key="13">
    <source>
        <dbReference type="RuleBase" id="RU367138"/>
    </source>
</evidence>
<keyword evidence="10 13" id="KW-0472">Membrane</keyword>
<dbReference type="InterPro" id="IPR007070">
    <property type="entry name" value="GPI_EtnP_transferase_1"/>
</dbReference>
<feature type="transmembrane region" description="Helical" evidence="13">
    <location>
        <begin position="638"/>
        <end position="657"/>
    </location>
</feature>
<dbReference type="CDD" id="cd16020">
    <property type="entry name" value="GPI_EPT_1"/>
    <property type="match status" value="1"/>
</dbReference>
<keyword evidence="12" id="KW-0961">Cell wall biogenesis/degradation</keyword>
<dbReference type="PANTHER" id="PTHR12250:SF0">
    <property type="entry name" value="GPI ETHANOLAMINE PHOSPHATE TRANSFERASE 1"/>
    <property type="match status" value="1"/>
</dbReference>
<feature type="transmembrane region" description="Helical" evidence="13">
    <location>
        <begin position="904"/>
        <end position="926"/>
    </location>
</feature>
<feature type="transmembrane region" description="Helical" evidence="13">
    <location>
        <begin position="561"/>
        <end position="582"/>
    </location>
</feature>
<dbReference type="UniPathway" id="UPA00196"/>
<dbReference type="EC" id="2.-.-.-" evidence="13"/>
<evidence type="ECO:0000256" key="8">
    <source>
        <dbReference type="ARBA" id="ARBA00022824"/>
    </source>
</evidence>
<feature type="transmembrane region" description="Helical" evidence="13">
    <location>
        <begin position="865"/>
        <end position="884"/>
    </location>
</feature>